<dbReference type="WBParaSite" id="HNAJ_0001262001-mRNA-1">
    <property type="protein sequence ID" value="HNAJ_0001262001-mRNA-1"/>
    <property type="gene ID" value="HNAJ_0001262001"/>
</dbReference>
<feature type="domain" description="C3H1-type" evidence="11">
    <location>
        <begin position="1"/>
        <end position="27"/>
    </location>
</feature>
<evidence type="ECO:0000256" key="1">
    <source>
        <dbReference type="ARBA" id="ARBA00004335"/>
    </source>
</evidence>
<keyword evidence="5" id="KW-0539">Nucleus</keyword>
<feature type="domain" description="C3H1-type" evidence="11">
    <location>
        <begin position="41"/>
        <end position="68"/>
    </location>
</feature>
<dbReference type="PROSITE" id="PS50103">
    <property type="entry name" value="ZF_C3H1"/>
    <property type="match status" value="2"/>
</dbReference>
<gene>
    <name evidence="12" type="ORF">HNAJ_LOCUS12598</name>
</gene>
<evidence type="ECO:0000256" key="7">
    <source>
        <dbReference type="ARBA" id="ARBA00039886"/>
    </source>
</evidence>
<evidence type="ECO:0000313" key="14">
    <source>
        <dbReference type="WBParaSite" id="HNAJ_0001262001-mRNA-1"/>
    </source>
</evidence>
<reference evidence="12 13" key="2">
    <citation type="submission" date="2018-11" db="EMBL/GenBank/DDBJ databases">
        <authorList>
            <consortium name="Pathogen Informatics"/>
        </authorList>
    </citation>
    <scope>NUCLEOTIDE SEQUENCE [LARGE SCALE GENOMIC DNA]</scope>
</reference>
<evidence type="ECO:0000256" key="9">
    <source>
        <dbReference type="PROSITE-ProRule" id="PRU00723"/>
    </source>
</evidence>
<organism evidence="14">
    <name type="scientific">Rodentolepis nana</name>
    <name type="common">Dwarf tapeworm</name>
    <name type="synonym">Hymenolepis nana</name>
    <dbReference type="NCBI Taxonomy" id="102285"/>
    <lineage>
        <taxon>Eukaryota</taxon>
        <taxon>Metazoa</taxon>
        <taxon>Spiralia</taxon>
        <taxon>Lophotrochozoa</taxon>
        <taxon>Platyhelminthes</taxon>
        <taxon>Cestoda</taxon>
        <taxon>Eucestoda</taxon>
        <taxon>Cyclophyllidea</taxon>
        <taxon>Hymenolepididae</taxon>
        <taxon>Rodentolepis</taxon>
    </lineage>
</organism>
<evidence type="ECO:0000313" key="12">
    <source>
        <dbReference type="EMBL" id="VDO13541.1"/>
    </source>
</evidence>
<evidence type="ECO:0000259" key="11">
    <source>
        <dbReference type="PROSITE" id="PS50103"/>
    </source>
</evidence>
<accession>A0A0R3TXM5</accession>
<name>A0A0R3TXM5_RODNA</name>
<dbReference type="InterPro" id="IPR051767">
    <property type="entry name" value="Nucleoporin_NUP42"/>
</dbReference>
<dbReference type="PANTHER" id="PTHR46527:SF1">
    <property type="entry name" value="NUCLEOPORIN NUP42"/>
    <property type="match status" value="1"/>
</dbReference>
<comment type="subcellular location">
    <subcellularLocation>
        <location evidence="1">Nucleus membrane</location>
        <topology evidence="1">Peripheral membrane protein</topology>
        <orientation evidence="1">Cytoplasmic side</orientation>
    </subcellularLocation>
</comment>
<feature type="zinc finger region" description="C3H1-type" evidence="9">
    <location>
        <begin position="1"/>
        <end position="27"/>
    </location>
</feature>
<dbReference type="InterPro" id="IPR000571">
    <property type="entry name" value="Znf_CCCH"/>
</dbReference>
<dbReference type="SMART" id="SM00356">
    <property type="entry name" value="ZnF_C3H1"/>
    <property type="match status" value="2"/>
</dbReference>
<dbReference type="SUPFAM" id="SSF90229">
    <property type="entry name" value="CCCH zinc finger"/>
    <property type="match status" value="2"/>
</dbReference>
<evidence type="ECO:0000313" key="13">
    <source>
        <dbReference type="Proteomes" id="UP000278807"/>
    </source>
</evidence>
<keyword evidence="13" id="KW-1185">Reference proteome</keyword>
<protein>
    <recommendedName>
        <fullName evidence="7">Nucleoporin NUP42</fullName>
    </recommendedName>
    <alternativeName>
        <fullName evidence="8">Nucleoporin-like protein 2</fullName>
    </alternativeName>
</protein>
<dbReference type="AlphaFoldDB" id="A0A0R3TXM5"/>
<evidence type="ECO:0000256" key="2">
    <source>
        <dbReference type="ARBA" id="ARBA00022723"/>
    </source>
</evidence>
<evidence type="ECO:0000256" key="3">
    <source>
        <dbReference type="ARBA" id="ARBA00022771"/>
    </source>
</evidence>
<sequence length="162" mass="18673">MSSRRCRYYLAGYCRNGFRCPFLHIDPYDSQWTQRVPPRSTMVLRTCRFYRNGHCAFGDGCEFFHPSGGYGVQKSEKGEVVDDERPNSPPNLQDFSSNQTHESLLQEKAKDPETLEDFGYQPEEVFSCEENLSVEELEAYFNEGEDAFSHIPLLPPPQNLCL</sequence>
<keyword evidence="4 9" id="KW-0862">Zinc</keyword>
<evidence type="ECO:0000256" key="5">
    <source>
        <dbReference type="ARBA" id="ARBA00023242"/>
    </source>
</evidence>
<evidence type="ECO:0000256" key="6">
    <source>
        <dbReference type="ARBA" id="ARBA00037262"/>
    </source>
</evidence>
<dbReference type="STRING" id="102285.A0A0R3TXM5"/>
<dbReference type="Pfam" id="PF00642">
    <property type="entry name" value="zf-CCCH"/>
    <property type="match status" value="1"/>
</dbReference>
<dbReference type="GO" id="GO:0008270">
    <property type="term" value="F:zinc ion binding"/>
    <property type="evidence" value="ECO:0007669"/>
    <property type="project" value="UniProtKB-KW"/>
</dbReference>
<dbReference type="Gene3D" id="3.30.1370.210">
    <property type="match status" value="1"/>
</dbReference>
<evidence type="ECO:0000256" key="8">
    <source>
        <dbReference type="ARBA" id="ARBA00042384"/>
    </source>
</evidence>
<dbReference type="InterPro" id="IPR036855">
    <property type="entry name" value="Znf_CCCH_sf"/>
</dbReference>
<evidence type="ECO:0000256" key="10">
    <source>
        <dbReference type="SAM" id="MobiDB-lite"/>
    </source>
</evidence>
<evidence type="ECO:0000256" key="4">
    <source>
        <dbReference type="ARBA" id="ARBA00022833"/>
    </source>
</evidence>
<comment type="function">
    <text evidence="6">Required for the export of mRNAs containing poly(A) tails from the nucleus into the cytoplasm.</text>
</comment>
<dbReference type="Proteomes" id="UP000278807">
    <property type="component" value="Unassembled WGS sequence"/>
</dbReference>
<feature type="region of interest" description="Disordered" evidence="10">
    <location>
        <begin position="74"/>
        <end position="112"/>
    </location>
</feature>
<keyword evidence="2 9" id="KW-0479">Metal-binding</keyword>
<dbReference type="EMBL" id="UZAE01014476">
    <property type="protein sequence ID" value="VDO13541.1"/>
    <property type="molecule type" value="Genomic_DNA"/>
</dbReference>
<reference evidence="14" key="1">
    <citation type="submission" date="2017-02" db="UniProtKB">
        <authorList>
            <consortium name="WormBaseParasite"/>
        </authorList>
    </citation>
    <scope>IDENTIFICATION</scope>
</reference>
<dbReference type="GO" id="GO:0031965">
    <property type="term" value="C:nuclear membrane"/>
    <property type="evidence" value="ECO:0007669"/>
    <property type="project" value="UniProtKB-SubCell"/>
</dbReference>
<feature type="compositionally biased region" description="Basic and acidic residues" evidence="10">
    <location>
        <begin position="74"/>
        <end position="86"/>
    </location>
</feature>
<feature type="zinc finger region" description="C3H1-type" evidence="9">
    <location>
        <begin position="41"/>
        <end position="68"/>
    </location>
</feature>
<proteinExistence type="predicted"/>
<keyword evidence="3 9" id="KW-0863">Zinc-finger</keyword>
<dbReference type="Pfam" id="PF14608">
    <property type="entry name" value="zf-CCCH_2"/>
    <property type="match status" value="1"/>
</dbReference>
<dbReference type="OrthoDB" id="411372at2759"/>
<dbReference type="PANTHER" id="PTHR46527">
    <property type="entry name" value="NUCLEOPORIN-LIKE PROTEIN 2"/>
    <property type="match status" value="1"/>
</dbReference>
<feature type="compositionally biased region" description="Polar residues" evidence="10">
    <location>
        <begin position="90"/>
        <end position="103"/>
    </location>
</feature>